<dbReference type="Pfam" id="PF13392">
    <property type="entry name" value="HNH_3"/>
    <property type="match status" value="1"/>
</dbReference>
<feature type="domain" description="HNH nuclease" evidence="1">
    <location>
        <begin position="94"/>
        <end position="136"/>
    </location>
</feature>
<dbReference type="GO" id="GO:0004519">
    <property type="term" value="F:endonuclease activity"/>
    <property type="evidence" value="ECO:0007669"/>
    <property type="project" value="UniProtKB-KW"/>
</dbReference>
<comment type="caution">
    <text evidence="2">The sequence shown here is derived from an EMBL/GenBank/DDBJ whole genome shotgun (WGS) entry which is preliminary data.</text>
</comment>
<accession>A0A1Y3PH34</accession>
<keyword evidence="2" id="KW-0540">Nuclease</keyword>
<proteinExistence type="predicted"/>
<evidence type="ECO:0000259" key="1">
    <source>
        <dbReference type="Pfam" id="PF13392"/>
    </source>
</evidence>
<dbReference type="SUPFAM" id="SSF54060">
    <property type="entry name" value="His-Me finger endonucleases"/>
    <property type="match status" value="1"/>
</dbReference>
<gene>
    <name evidence="2" type="ORF">BAA01_11705</name>
</gene>
<keyword evidence="2" id="KW-0378">Hydrolase</keyword>
<keyword evidence="2" id="KW-0255">Endonuclease</keyword>
<name>A0A1Y3PH34_9BACI</name>
<protein>
    <submittedName>
        <fullName evidence="2">HNH endonuclease</fullName>
    </submittedName>
</protein>
<dbReference type="InterPro" id="IPR044925">
    <property type="entry name" value="His-Me_finger_sf"/>
</dbReference>
<sequence>MPKVEVTCLWCGKKIYRYPSQVKERNFCSKQCKDTHVTKRLNPEGYKRNFNAWHLPELNRKLNPTRMTPEVRQKLREARLGTGEGKSYEKTYGRHTHRIVAEQMLGRPLKPGEVVHHINGNKRDNRPENLRVFASQKEHAAWHAAEYRFFFGKRG</sequence>
<dbReference type="InterPro" id="IPR003615">
    <property type="entry name" value="HNH_nuc"/>
</dbReference>
<evidence type="ECO:0000313" key="3">
    <source>
        <dbReference type="Proteomes" id="UP000196475"/>
    </source>
</evidence>
<dbReference type="Proteomes" id="UP000196475">
    <property type="component" value="Unassembled WGS sequence"/>
</dbReference>
<dbReference type="EMBL" id="LZRT01000087">
    <property type="protein sequence ID" value="OUM86662.1"/>
    <property type="molecule type" value="Genomic_DNA"/>
</dbReference>
<evidence type="ECO:0000313" key="2">
    <source>
        <dbReference type="EMBL" id="OUM86662.1"/>
    </source>
</evidence>
<reference evidence="3" key="1">
    <citation type="submission" date="2016-06" db="EMBL/GenBank/DDBJ databases">
        <authorList>
            <person name="Nascimento L."/>
            <person name="Pereira R.V."/>
            <person name="Martins L.F."/>
            <person name="Quaggio R.B."/>
            <person name="Silva A.M."/>
            <person name="Setubal J.C."/>
        </authorList>
    </citation>
    <scope>NUCLEOTIDE SEQUENCE [LARGE SCALE GENOMIC DNA]</scope>
</reference>
<dbReference type="Gene3D" id="3.90.75.20">
    <property type="match status" value="1"/>
</dbReference>
<organism evidence="2 3">
    <name type="scientific">Bacillus thermozeamaize</name>
    <dbReference type="NCBI Taxonomy" id="230954"/>
    <lineage>
        <taxon>Bacteria</taxon>
        <taxon>Bacillati</taxon>
        <taxon>Bacillota</taxon>
        <taxon>Bacilli</taxon>
        <taxon>Bacillales</taxon>
        <taxon>Bacillaceae</taxon>
        <taxon>Bacillus</taxon>
    </lineage>
</organism>
<dbReference type="AlphaFoldDB" id="A0A1Y3PH34"/>